<evidence type="ECO:0000313" key="3">
    <source>
        <dbReference type="EMBL" id="NYD42087.1"/>
    </source>
</evidence>
<evidence type="ECO:0000256" key="1">
    <source>
        <dbReference type="SAM" id="MobiDB-lite"/>
    </source>
</evidence>
<feature type="region of interest" description="Disordered" evidence="1">
    <location>
        <begin position="125"/>
        <end position="161"/>
    </location>
</feature>
<feature type="transmembrane region" description="Helical" evidence="2">
    <location>
        <begin position="6"/>
        <end position="22"/>
    </location>
</feature>
<evidence type="ECO:0000313" key="4">
    <source>
        <dbReference type="Proteomes" id="UP000535511"/>
    </source>
</evidence>
<comment type="caution">
    <text evidence="3">The sequence shown here is derived from an EMBL/GenBank/DDBJ whole genome shotgun (WGS) entry which is preliminary data.</text>
</comment>
<dbReference type="Proteomes" id="UP000535511">
    <property type="component" value="Unassembled WGS sequence"/>
</dbReference>
<keyword evidence="4" id="KW-1185">Reference proteome</keyword>
<dbReference type="AlphaFoldDB" id="A0A7Y9E6V1"/>
<evidence type="ECO:0000256" key="2">
    <source>
        <dbReference type="SAM" id="Phobius"/>
    </source>
</evidence>
<feature type="compositionally biased region" description="Basic residues" evidence="1">
    <location>
        <begin position="132"/>
        <end position="152"/>
    </location>
</feature>
<dbReference type="RefSeq" id="WP_179663761.1">
    <property type="nucleotide sequence ID" value="NZ_JACCBG010000001.1"/>
</dbReference>
<protein>
    <submittedName>
        <fullName evidence="3">Uncharacterized protein</fullName>
    </submittedName>
</protein>
<sequence length="161" mass="17957">MQQWIATGVMAVLTLVLLVLLVRERARTGRELSAAHAEAASLRAQVDEIERRLATPPAPASPHRPQTEFVITHLGDRPEPVADDAPAPLDRALFADLVLRESVVKAGSLAHGLRRALAPETRHRIRSEVRRQTRAARKQRRRELRDLARRRRSADPTADAA</sequence>
<organism evidence="3 4">
    <name type="scientific">Nocardioides panaciterrulae</name>
    <dbReference type="NCBI Taxonomy" id="661492"/>
    <lineage>
        <taxon>Bacteria</taxon>
        <taxon>Bacillati</taxon>
        <taxon>Actinomycetota</taxon>
        <taxon>Actinomycetes</taxon>
        <taxon>Propionibacteriales</taxon>
        <taxon>Nocardioidaceae</taxon>
        <taxon>Nocardioides</taxon>
    </lineage>
</organism>
<keyword evidence="2" id="KW-0812">Transmembrane</keyword>
<proteinExistence type="predicted"/>
<keyword evidence="2" id="KW-1133">Transmembrane helix</keyword>
<dbReference type="EMBL" id="JACCBG010000001">
    <property type="protein sequence ID" value="NYD42087.1"/>
    <property type="molecule type" value="Genomic_DNA"/>
</dbReference>
<name>A0A7Y9E6V1_9ACTN</name>
<gene>
    <name evidence="3" type="ORF">BJZ21_002170</name>
</gene>
<reference evidence="3 4" key="1">
    <citation type="submission" date="2020-07" db="EMBL/GenBank/DDBJ databases">
        <title>Sequencing the genomes of 1000 actinobacteria strains.</title>
        <authorList>
            <person name="Klenk H.-P."/>
        </authorList>
    </citation>
    <scope>NUCLEOTIDE SEQUENCE [LARGE SCALE GENOMIC DNA]</scope>
    <source>
        <strain evidence="3 4">DSM 21350</strain>
    </source>
</reference>
<keyword evidence="2" id="KW-0472">Membrane</keyword>
<accession>A0A7Y9E6V1</accession>